<keyword evidence="7" id="KW-0032">Aminotransferase</keyword>
<dbReference type="Proteomes" id="UP000199656">
    <property type="component" value="Unassembled WGS sequence"/>
</dbReference>
<dbReference type="CDD" id="cd07377">
    <property type="entry name" value="WHTH_GntR"/>
    <property type="match status" value="1"/>
</dbReference>
<evidence type="ECO:0000256" key="1">
    <source>
        <dbReference type="ARBA" id="ARBA00005384"/>
    </source>
</evidence>
<dbReference type="GO" id="GO:0008483">
    <property type="term" value="F:transaminase activity"/>
    <property type="evidence" value="ECO:0007669"/>
    <property type="project" value="UniProtKB-KW"/>
</dbReference>
<evidence type="ECO:0000256" key="3">
    <source>
        <dbReference type="ARBA" id="ARBA00023015"/>
    </source>
</evidence>
<dbReference type="SMART" id="SM00345">
    <property type="entry name" value="HTH_GNTR"/>
    <property type="match status" value="1"/>
</dbReference>
<dbReference type="EMBL" id="FNRL01000020">
    <property type="protein sequence ID" value="SEA88593.1"/>
    <property type="molecule type" value="Genomic_DNA"/>
</dbReference>
<sequence length="492" mass="55568">MGSPVSIPFKSFIQVDRTSSNAIYMQIVNQLIHAIQRGALPPGTKLPGTRALSELLDTHRNTAVAVYEELSAQGWIEIRPNQGTFIASQLPNLEKGAKTTKKYANTTGFSFEKSNLLDNPYEYTKCDHIFTDGTPDIRLTQVSDLSGFYSSNMKRKSNLRKMNWYNHDGSEYFKQQLARYLHLSRGLNISTDNLLITRSAEMSLFIISEILLRKDDAVVVGMPGNFSANMVFQKTGARIYTIPVDQEGLDTHALLELCKKMRVRMVYVTPHHHYPTTVSLSAPRRMQLLQLAREYGFIIVEDDYDYDFQYDKKPLLPLASVDDQGMVIYVGSFGKSLAPGFRTGFVVSPANLMKEMRKYLGIIDRQGDIVMEQVLGEMIEEGAIHRHLNKSLKVYKARRDTMADGLTRAFGNKLTFTVPSGGLALWATWKYPVNLLRLSQEASKQGLFIPKTLLYQDKKLTAMRIGFGHLDETEIGKSLEILKSTFSSMQAK</sequence>
<dbReference type="PANTHER" id="PTHR46577:SF1">
    <property type="entry name" value="HTH-TYPE TRANSCRIPTIONAL REGULATORY PROTEIN GABR"/>
    <property type="match status" value="1"/>
</dbReference>
<dbReference type="Pfam" id="PF00155">
    <property type="entry name" value="Aminotran_1_2"/>
    <property type="match status" value="1"/>
</dbReference>
<keyword evidence="7" id="KW-0808">Transferase</keyword>
<keyword evidence="3" id="KW-0805">Transcription regulation</keyword>
<dbReference type="Gene3D" id="1.10.10.10">
    <property type="entry name" value="Winged helix-like DNA-binding domain superfamily/Winged helix DNA-binding domain"/>
    <property type="match status" value="1"/>
</dbReference>
<proteinExistence type="inferred from homology"/>
<dbReference type="InterPro" id="IPR051446">
    <property type="entry name" value="HTH_trans_reg/aminotransferase"/>
</dbReference>
<dbReference type="InterPro" id="IPR004839">
    <property type="entry name" value="Aminotransferase_I/II_large"/>
</dbReference>
<dbReference type="InterPro" id="IPR036388">
    <property type="entry name" value="WH-like_DNA-bd_sf"/>
</dbReference>
<keyword evidence="8" id="KW-1185">Reference proteome</keyword>
<dbReference type="InterPro" id="IPR015424">
    <property type="entry name" value="PyrdxlP-dep_Trfase"/>
</dbReference>
<evidence type="ECO:0000256" key="5">
    <source>
        <dbReference type="ARBA" id="ARBA00023163"/>
    </source>
</evidence>
<dbReference type="GO" id="GO:0003700">
    <property type="term" value="F:DNA-binding transcription factor activity"/>
    <property type="evidence" value="ECO:0007669"/>
    <property type="project" value="InterPro"/>
</dbReference>
<evidence type="ECO:0000313" key="7">
    <source>
        <dbReference type="EMBL" id="SEA88593.1"/>
    </source>
</evidence>
<dbReference type="AlphaFoldDB" id="A0A1H4EUA3"/>
<evidence type="ECO:0000256" key="4">
    <source>
        <dbReference type="ARBA" id="ARBA00023125"/>
    </source>
</evidence>
<keyword evidence="4" id="KW-0238">DNA-binding</keyword>
<dbReference type="InterPro" id="IPR015421">
    <property type="entry name" value="PyrdxlP-dep_Trfase_major"/>
</dbReference>
<dbReference type="PANTHER" id="PTHR46577">
    <property type="entry name" value="HTH-TYPE TRANSCRIPTIONAL REGULATORY PROTEIN GABR"/>
    <property type="match status" value="1"/>
</dbReference>
<dbReference type="CDD" id="cd00609">
    <property type="entry name" value="AAT_like"/>
    <property type="match status" value="1"/>
</dbReference>
<dbReference type="GO" id="GO:0030170">
    <property type="term" value="F:pyridoxal phosphate binding"/>
    <property type="evidence" value="ECO:0007669"/>
    <property type="project" value="InterPro"/>
</dbReference>
<accession>A0A1H4EUA3</accession>
<name>A0A1H4EUA3_9BACT</name>
<reference evidence="8" key="1">
    <citation type="submission" date="2016-10" db="EMBL/GenBank/DDBJ databases">
        <authorList>
            <person name="Varghese N."/>
            <person name="Submissions S."/>
        </authorList>
    </citation>
    <scope>NUCLEOTIDE SEQUENCE [LARGE SCALE GENOMIC DNA]</scope>
    <source>
        <strain evidence="8">DSM 23920</strain>
    </source>
</reference>
<dbReference type="Pfam" id="PF00392">
    <property type="entry name" value="GntR"/>
    <property type="match status" value="1"/>
</dbReference>
<dbReference type="GO" id="GO:0003677">
    <property type="term" value="F:DNA binding"/>
    <property type="evidence" value="ECO:0007669"/>
    <property type="project" value="UniProtKB-KW"/>
</dbReference>
<dbReference type="STRING" id="408074.SAMN05660909_03969"/>
<dbReference type="OrthoDB" id="594134at2"/>
<evidence type="ECO:0000259" key="6">
    <source>
        <dbReference type="PROSITE" id="PS50949"/>
    </source>
</evidence>
<keyword evidence="2" id="KW-0663">Pyridoxal phosphate</keyword>
<evidence type="ECO:0000313" key="8">
    <source>
        <dbReference type="Proteomes" id="UP000199656"/>
    </source>
</evidence>
<dbReference type="SUPFAM" id="SSF53383">
    <property type="entry name" value="PLP-dependent transferases"/>
    <property type="match status" value="1"/>
</dbReference>
<dbReference type="InterPro" id="IPR036390">
    <property type="entry name" value="WH_DNA-bd_sf"/>
</dbReference>
<evidence type="ECO:0000256" key="2">
    <source>
        <dbReference type="ARBA" id="ARBA00022898"/>
    </source>
</evidence>
<dbReference type="RefSeq" id="WP_089763675.1">
    <property type="nucleotide sequence ID" value="NZ_BKAT01000033.1"/>
</dbReference>
<protein>
    <submittedName>
        <fullName evidence="7">GntR family transcriptional regulator / MocR family aminotransferase</fullName>
    </submittedName>
</protein>
<keyword evidence="5" id="KW-0804">Transcription</keyword>
<dbReference type="Gene3D" id="3.40.640.10">
    <property type="entry name" value="Type I PLP-dependent aspartate aminotransferase-like (Major domain)"/>
    <property type="match status" value="1"/>
</dbReference>
<comment type="similarity">
    <text evidence="1">In the C-terminal section; belongs to the class-I pyridoxal-phosphate-dependent aminotransferase family.</text>
</comment>
<feature type="domain" description="HTH gntR-type" evidence="6">
    <location>
        <begin position="21"/>
        <end position="89"/>
    </location>
</feature>
<gene>
    <name evidence="7" type="ORF">SAMN05660909_03969</name>
</gene>
<dbReference type="SUPFAM" id="SSF46785">
    <property type="entry name" value="Winged helix' DNA-binding domain"/>
    <property type="match status" value="1"/>
</dbReference>
<dbReference type="PROSITE" id="PS50949">
    <property type="entry name" value="HTH_GNTR"/>
    <property type="match status" value="1"/>
</dbReference>
<dbReference type="InterPro" id="IPR000524">
    <property type="entry name" value="Tscrpt_reg_HTH_GntR"/>
</dbReference>
<organism evidence="7 8">
    <name type="scientific">Chitinophaga terrae</name>
    <name type="common">ex Kim and Jung 2007</name>
    <dbReference type="NCBI Taxonomy" id="408074"/>
    <lineage>
        <taxon>Bacteria</taxon>
        <taxon>Pseudomonadati</taxon>
        <taxon>Bacteroidota</taxon>
        <taxon>Chitinophagia</taxon>
        <taxon>Chitinophagales</taxon>
        <taxon>Chitinophagaceae</taxon>
        <taxon>Chitinophaga</taxon>
    </lineage>
</organism>